<feature type="transmembrane region" description="Helical" evidence="1">
    <location>
        <begin position="7"/>
        <end position="26"/>
    </location>
</feature>
<evidence type="ECO:0000313" key="2">
    <source>
        <dbReference type="EMBL" id="GMR35771.1"/>
    </source>
</evidence>
<feature type="transmembrane region" description="Helical" evidence="1">
    <location>
        <begin position="38"/>
        <end position="55"/>
    </location>
</feature>
<sequence>RSVGRRHISLIACAVGAIVSPLLFLGEHSDISKIANHIIDGPFVLIVAISCTNMIEFLPRNLRFLAVSFYPLAFSLTRSAAVRNSFFFTLMDIMPFT</sequence>
<feature type="non-terminal residue" evidence="2">
    <location>
        <position position="1"/>
    </location>
</feature>
<reference evidence="3" key="1">
    <citation type="submission" date="2022-10" db="EMBL/GenBank/DDBJ databases">
        <title>Genome assembly of Pristionchus species.</title>
        <authorList>
            <person name="Yoshida K."/>
            <person name="Sommer R.J."/>
        </authorList>
    </citation>
    <scope>NUCLEOTIDE SEQUENCE [LARGE SCALE GENOMIC DNA]</scope>
    <source>
        <strain evidence="3">RS5460</strain>
    </source>
</reference>
<feature type="transmembrane region" description="Helical" evidence="1">
    <location>
        <begin position="62"/>
        <end position="81"/>
    </location>
</feature>
<keyword evidence="1" id="KW-0812">Transmembrane</keyword>
<keyword evidence="3" id="KW-1185">Reference proteome</keyword>
<organism evidence="2 3">
    <name type="scientific">Pristionchus mayeri</name>
    <dbReference type="NCBI Taxonomy" id="1317129"/>
    <lineage>
        <taxon>Eukaryota</taxon>
        <taxon>Metazoa</taxon>
        <taxon>Ecdysozoa</taxon>
        <taxon>Nematoda</taxon>
        <taxon>Chromadorea</taxon>
        <taxon>Rhabditida</taxon>
        <taxon>Rhabditina</taxon>
        <taxon>Diplogasteromorpha</taxon>
        <taxon>Diplogasteroidea</taxon>
        <taxon>Neodiplogasteridae</taxon>
        <taxon>Pristionchus</taxon>
    </lineage>
</organism>
<dbReference type="Proteomes" id="UP001328107">
    <property type="component" value="Unassembled WGS sequence"/>
</dbReference>
<keyword evidence="1" id="KW-0472">Membrane</keyword>
<proteinExistence type="predicted"/>
<dbReference type="AlphaFoldDB" id="A0AAN4ZB10"/>
<keyword evidence="1" id="KW-1133">Transmembrane helix</keyword>
<dbReference type="EMBL" id="BTRK01000002">
    <property type="protein sequence ID" value="GMR35771.1"/>
    <property type="molecule type" value="Genomic_DNA"/>
</dbReference>
<gene>
    <name evidence="2" type="ORF">PMAYCL1PPCAC_05966</name>
</gene>
<protein>
    <submittedName>
        <fullName evidence="2">Uncharacterized protein</fullName>
    </submittedName>
</protein>
<comment type="caution">
    <text evidence="2">The sequence shown here is derived from an EMBL/GenBank/DDBJ whole genome shotgun (WGS) entry which is preliminary data.</text>
</comment>
<accession>A0AAN4ZB10</accession>
<name>A0AAN4ZB10_9BILA</name>
<evidence type="ECO:0000256" key="1">
    <source>
        <dbReference type="SAM" id="Phobius"/>
    </source>
</evidence>
<evidence type="ECO:0000313" key="3">
    <source>
        <dbReference type="Proteomes" id="UP001328107"/>
    </source>
</evidence>